<evidence type="ECO:0000256" key="5">
    <source>
        <dbReference type="SAM" id="SignalP"/>
    </source>
</evidence>
<evidence type="ECO:0000313" key="6">
    <source>
        <dbReference type="EMBL" id="ACO32353.1"/>
    </source>
</evidence>
<feature type="signal peptide" evidence="5">
    <location>
        <begin position="1"/>
        <end position="21"/>
    </location>
</feature>
<protein>
    <submittedName>
        <fullName evidence="6">Outer membrane protein</fullName>
    </submittedName>
</protein>
<dbReference type="GO" id="GO:0005829">
    <property type="term" value="C:cytosol"/>
    <property type="evidence" value="ECO:0007669"/>
    <property type="project" value="TreeGrafter"/>
</dbReference>
<dbReference type="STRING" id="240015.ACP_2420"/>
<evidence type="ECO:0000256" key="1">
    <source>
        <dbReference type="ARBA" id="ARBA00009091"/>
    </source>
</evidence>
<dbReference type="HOGENOM" id="CLU_109844_0_0_0"/>
<reference evidence="6 7" key="1">
    <citation type="journal article" date="2009" name="Appl. Environ. Microbiol.">
        <title>Three genomes from the phylum Acidobacteria provide insight into the lifestyles of these microorganisms in soils.</title>
        <authorList>
            <person name="Ward N.L."/>
            <person name="Challacombe J.F."/>
            <person name="Janssen P.H."/>
            <person name="Henrissat B."/>
            <person name="Coutinho P.M."/>
            <person name="Wu M."/>
            <person name="Xie G."/>
            <person name="Haft D.H."/>
            <person name="Sait M."/>
            <person name="Badger J."/>
            <person name="Barabote R.D."/>
            <person name="Bradley B."/>
            <person name="Brettin T.S."/>
            <person name="Brinkac L.M."/>
            <person name="Bruce D."/>
            <person name="Creasy T."/>
            <person name="Daugherty S.C."/>
            <person name="Davidsen T.M."/>
            <person name="DeBoy R.T."/>
            <person name="Detter J.C."/>
            <person name="Dodson R.J."/>
            <person name="Durkin A.S."/>
            <person name="Ganapathy A."/>
            <person name="Gwinn-Giglio M."/>
            <person name="Han C.S."/>
            <person name="Khouri H."/>
            <person name="Kiss H."/>
            <person name="Kothari S.P."/>
            <person name="Madupu R."/>
            <person name="Nelson K.E."/>
            <person name="Nelson W.C."/>
            <person name="Paulsen I."/>
            <person name="Penn K."/>
            <person name="Ren Q."/>
            <person name="Rosovitz M.J."/>
            <person name="Selengut J.D."/>
            <person name="Shrivastava S."/>
            <person name="Sullivan S.A."/>
            <person name="Tapia R."/>
            <person name="Thompson L.S."/>
            <person name="Watkins K.L."/>
            <person name="Yang Q."/>
            <person name="Yu C."/>
            <person name="Zafar N."/>
            <person name="Zhou L."/>
            <person name="Kuske C.R."/>
        </authorList>
    </citation>
    <scope>NUCLEOTIDE SEQUENCE [LARGE SCALE GENOMIC DNA]</scope>
    <source>
        <strain evidence="7">ATCC 51196 / DSM 11244 / BCRC 80197 / JCM 7670 / NBRC 15755 / NCIMB 13165 / 161</strain>
    </source>
</reference>
<dbReference type="GO" id="GO:0050821">
    <property type="term" value="P:protein stabilization"/>
    <property type="evidence" value="ECO:0007669"/>
    <property type="project" value="TreeGrafter"/>
</dbReference>
<evidence type="ECO:0000256" key="2">
    <source>
        <dbReference type="ARBA" id="ARBA00022729"/>
    </source>
</evidence>
<organism evidence="6 7">
    <name type="scientific">Acidobacterium capsulatum (strain ATCC 51196 / DSM 11244 / BCRC 80197 / JCM 7670 / NBRC 15755 / NCIMB 13165 / 161)</name>
    <dbReference type="NCBI Taxonomy" id="240015"/>
    <lineage>
        <taxon>Bacteria</taxon>
        <taxon>Pseudomonadati</taxon>
        <taxon>Acidobacteriota</taxon>
        <taxon>Terriglobia</taxon>
        <taxon>Terriglobales</taxon>
        <taxon>Acidobacteriaceae</taxon>
        <taxon>Acidobacterium</taxon>
    </lineage>
</organism>
<dbReference type="PANTHER" id="PTHR35089:SF1">
    <property type="entry name" value="CHAPERONE PROTEIN SKP"/>
    <property type="match status" value="1"/>
</dbReference>
<dbReference type="Proteomes" id="UP000002207">
    <property type="component" value="Chromosome"/>
</dbReference>
<name>C1F1B5_ACIC5</name>
<comment type="similarity">
    <text evidence="1">Belongs to the Skp family.</text>
</comment>
<keyword evidence="7" id="KW-1185">Reference proteome</keyword>
<evidence type="ECO:0000256" key="4">
    <source>
        <dbReference type="SAM" id="MobiDB-lite"/>
    </source>
</evidence>
<dbReference type="PANTHER" id="PTHR35089">
    <property type="entry name" value="CHAPERONE PROTEIN SKP"/>
    <property type="match status" value="1"/>
</dbReference>
<dbReference type="AlphaFoldDB" id="C1F1B5"/>
<dbReference type="RefSeq" id="WP_015897505.1">
    <property type="nucleotide sequence ID" value="NC_012483.1"/>
</dbReference>
<evidence type="ECO:0000256" key="3">
    <source>
        <dbReference type="SAM" id="Coils"/>
    </source>
</evidence>
<dbReference type="SUPFAM" id="SSF111384">
    <property type="entry name" value="OmpH-like"/>
    <property type="match status" value="1"/>
</dbReference>
<feature type="region of interest" description="Disordered" evidence="4">
    <location>
        <begin position="178"/>
        <end position="197"/>
    </location>
</feature>
<dbReference type="InterPro" id="IPR005632">
    <property type="entry name" value="Chaperone_Skp"/>
</dbReference>
<dbReference type="KEGG" id="aca:ACP_2420"/>
<dbReference type="eggNOG" id="COG2825">
    <property type="taxonomic scope" value="Bacteria"/>
</dbReference>
<dbReference type="InterPro" id="IPR024930">
    <property type="entry name" value="Skp_dom_sf"/>
</dbReference>
<keyword evidence="2 5" id="KW-0732">Signal</keyword>
<sequence>MKRSLSLICVLATGLSMNAMAQTSKAPAPGTKIAVIMFQAAVAHTNEGERDLADLQKKFAPQRDKLQQENQEINNLKQQLQAAGKTLTDQQRADRLRVINQKEKDLQQNAQDAQTDFQNALGDDFNGLAQKVGTVMTDYAKAHSYTLVIDAGSQQSPVLWASPSADITKAVIAAYNAKSGVPAPPPSAPAPHAAGKQ</sequence>
<keyword evidence="3" id="KW-0175">Coiled coil</keyword>
<accession>C1F1B5</accession>
<dbReference type="Gene3D" id="3.30.910.20">
    <property type="entry name" value="Skp domain"/>
    <property type="match status" value="1"/>
</dbReference>
<dbReference type="SMART" id="SM00935">
    <property type="entry name" value="OmpH"/>
    <property type="match status" value="1"/>
</dbReference>
<dbReference type="OrthoDB" id="121586at2"/>
<feature type="chain" id="PRO_5002907046" evidence="5">
    <location>
        <begin position="22"/>
        <end position="197"/>
    </location>
</feature>
<dbReference type="Pfam" id="PF03938">
    <property type="entry name" value="OmpH"/>
    <property type="match status" value="1"/>
</dbReference>
<proteinExistence type="inferred from homology"/>
<dbReference type="InParanoid" id="C1F1B5"/>
<dbReference type="GO" id="GO:0051082">
    <property type="term" value="F:unfolded protein binding"/>
    <property type="evidence" value="ECO:0007669"/>
    <property type="project" value="InterPro"/>
</dbReference>
<dbReference type="EMBL" id="CP001472">
    <property type="protein sequence ID" value="ACO32353.1"/>
    <property type="molecule type" value="Genomic_DNA"/>
</dbReference>
<gene>
    <name evidence="6" type="ordered locus">ACP_2420</name>
</gene>
<evidence type="ECO:0000313" key="7">
    <source>
        <dbReference type="Proteomes" id="UP000002207"/>
    </source>
</evidence>
<feature type="coiled-coil region" evidence="3">
    <location>
        <begin position="59"/>
        <end position="116"/>
    </location>
</feature>